<dbReference type="Proteomes" id="UP000298030">
    <property type="component" value="Unassembled WGS sequence"/>
</dbReference>
<comment type="caution">
    <text evidence="1">The sequence shown here is derived from an EMBL/GenBank/DDBJ whole genome shotgun (WGS) entry which is preliminary data.</text>
</comment>
<keyword evidence="2" id="KW-1185">Reference proteome</keyword>
<accession>A0A4Y7SEG7</accession>
<dbReference type="AlphaFoldDB" id="A0A4Y7SEG7"/>
<sequence>VPSTHPHRWEWLMHLAEVLHCNYKHSGAVEELNEAISVCEEALSLCPPKYYLRPKLLILQVRLAEAQSSLRASLL</sequence>
<dbReference type="EMBL" id="QPFP01000159">
    <property type="protein sequence ID" value="TEB20047.1"/>
    <property type="molecule type" value="Genomic_DNA"/>
</dbReference>
<evidence type="ECO:0000313" key="1">
    <source>
        <dbReference type="EMBL" id="TEB20047.1"/>
    </source>
</evidence>
<dbReference type="OrthoDB" id="2690695at2759"/>
<protein>
    <recommendedName>
        <fullName evidence="3">TPR-like protein</fullName>
    </recommendedName>
</protein>
<gene>
    <name evidence="1" type="ORF">FA13DRAFT_1743610</name>
</gene>
<feature type="non-terminal residue" evidence="1">
    <location>
        <position position="1"/>
    </location>
</feature>
<reference evidence="1 2" key="1">
    <citation type="journal article" date="2019" name="Nat. Ecol. Evol.">
        <title>Megaphylogeny resolves global patterns of mushroom evolution.</title>
        <authorList>
            <person name="Varga T."/>
            <person name="Krizsan K."/>
            <person name="Foldi C."/>
            <person name="Dima B."/>
            <person name="Sanchez-Garcia M."/>
            <person name="Sanchez-Ramirez S."/>
            <person name="Szollosi G.J."/>
            <person name="Szarkandi J.G."/>
            <person name="Papp V."/>
            <person name="Albert L."/>
            <person name="Andreopoulos W."/>
            <person name="Angelini C."/>
            <person name="Antonin V."/>
            <person name="Barry K.W."/>
            <person name="Bougher N.L."/>
            <person name="Buchanan P."/>
            <person name="Buyck B."/>
            <person name="Bense V."/>
            <person name="Catcheside P."/>
            <person name="Chovatia M."/>
            <person name="Cooper J."/>
            <person name="Damon W."/>
            <person name="Desjardin D."/>
            <person name="Finy P."/>
            <person name="Geml J."/>
            <person name="Haridas S."/>
            <person name="Hughes K."/>
            <person name="Justo A."/>
            <person name="Karasinski D."/>
            <person name="Kautmanova I."/>
            <person name="Kiss B."/>
            <person name="Kocsube S."/>
            <person name="Kotiranta H."/>
            <person name="LaButti K.M."/>
            <person name="Lechner B.E."/>
            <person name="Liimatainen K."/>
            <person name="Lipzen A."/>
            <person name="Lukacs Z."/>
            <person name="Mihaltcheva S."/>
            <person name="Morgado L.N."/>
            <person name="Niskanen T."/>
            <person name="Noordeloos M.E."/>
            <person name="Ohm R.A."/>
            <person name="Ortiz-Santana B."/>
            <person name="Ovrebo C."/>
            <person name="Racz N."/>
            <person name="Riley R."/>
            <person name="Savchenko A."/>
            <person name="Shiryaev A."/>
            <person name="Soop K."/>
            <person name="Spirin V."/>
            <person name="Szebenyi C."/>
            <person name="Tomsovsky M."/>
            <person name="Tulloss R.E."/>
            <person name="Uehling J."/>
            <person name="Grigoriev I.V."/>
            <person name="Vagvolgyi C."/>
            <person name="Papp T."/>
            <person name="Martin F.M."/>
            <person name="Miettinen O."/>
            <person name="Hibbett D.S."/>
            <person name="Nagy L.G."/>
        </authorList>
    </citation>
    <scope>NUCLEOTIDE SEQUENCE [LARGE SCALE GENOMIC DNA]</scope>
    <source>
        <strain evidence="1 2">FP101781</strain>
    </source>
</reference>
<proteinExistence type="predicted"/>
<evidence type="ECO:0000313" key="2">
    <source>
        <dbReference type="Proteomes" id="UP000298030"/>
    </source>
</evidence>
<name>A0A4Y7SEG7_COPMI</name>
<organism evidence="1 2">
    <name type="scientific">Coprinellus micaceus</name>
    <name type="common">Glistening ink-cap mushroom</name>
    <name type="synonym">Coprinus micaceus</name>
    <dbReference type="NCBI Taxonomy" id="71717"/>
    <lineage>
        <taxon>Eukaryota</taxon>
        <taxon>Fungi</taxon>
        <taxon>Dikarya</taxon>
        <taxon>Basidiomycota</taxon>
        <taxon>Agaricomycotina</taxon>
        <taxon>Agaricomycetes</taxon>
        <taxon>Agaricomycetidae</taxon>
        <taxon>Agaricales</taxon>
        <taxon>Agaricineae</taxon>
        <taxon>Psathyrellaceae</taxon>
        <taxon>Coprinellus</taxon>
    </lineage>
</organism>
<evidence type="ECO:0008006" key="3">
    <source>
        <dbReference type="Google" id="ProtNLM"/>
    </source>
</evidence>